<keyword evidence="2" id="KW-1185">Reference proteome</keyword>
<dbReference type="Gramene" id="KQL15989">
    <property type="protein sequence ID" value="KQL15989"/>
    <property type="gene ID" value="SETIT_025452mg"/>
</dbReference>
<accession>K3ZFV0</accession>
<dbReference type="EMBL" id="AGNK02001812">
    <property type="status" value="NOT_ANNOTATED_CDS"/>
    <property type="molecule type" value="Genomic_DNA"/>
</dbReference>
<reference evidence="2" key="1">
    <citation type="journal article" date="2012" name="Nat. Biotechnol.">
        <title>Reference genome sequence of the model plant Setaria.</title>
        <authorList>
            <person name="Bennetzen J.L."/>
            <person name="Schmutz J."/>
            <person name="Wang H."/>
            <person name="Percifield R."/>
            <person name="Hawkins J."/>
            <person name="Pontaroli A.C."/>
            <person name="Estep M."/>
            <person name="Feng L."/>
            <person name="Vaughn J.N."/>
            <person name="Grimwood J."/>
            <person name="Jenkins J."/>
            <person name="Barry K."/>
            <person name="Lindquist E."/>
            <person name="Hellsten U."/>
            <person name="Deshpande S."/>
            <person name="Wang X."/>
            <person name="Wu X."/>
            <person name="Mitros T."/>
            <person name="Triplett J."/>
            <person name="Yang X."/>
            <person name="Ye C.Y."/>
            <person name="Mauro-Herrera M."/>
            <person name="Wang L."/>
            <person name="Li P."/>
            <person name="Sharma M."/>
            <person name="Sharma R."/>
            <person name="Ronald P.C."/>
            <person name="Panaud O."/>
            <person name="Kellogg E.A."/>
            <person name="Brutnell T.P."/>
            <person name="Doust A.N."/>
            <person name="Tuskan G.A."/>
            <person name="Rokhsar D."/>
            <person name="Devos K.M."/>
        </authorList>
    </citation>
    <scope>NUCLEOTIDE SEQUENCE [LARGE SCALE GENOMIC DNA]</scope>
    <source>
        <strain evidence="2">cv. Yugu1</strain>
    </source>
</reference>
<organism evidence="1 2">
    <name type="scientific">Setaria italica</name>
    <name type="common">Foxtail millet</name>
    <name type="synonym">Panicum italicum</name>
    <dbReference type="NCBI Taxonomy" id="4555"/>
    <lineage>
        <taxon>Eukaryota</taxon>
        <taxon>Viridiplantae</taxon>
        <taxon>Streptophyta</taxon>
        <taxon>Embryophyta</taxon>
        <taxon>Tracheophyta</taxon>
        <taxon>Spermatophyta</taxon>
        <taxon>Magnoliopsida</taxon>
        <taxon>Liliopsida</taxon>
        <taxon>Poales</taxon>
        <taxon>Poaceae</taxon>
        <taxon>PACMAD clade</taxon>
        <taxon>Panicoideae</taxon>
        <taxon>Panicodae</taxon>
        <taxon>Paniceae</taxon>
        <taxon>Cenchrinae</taxon>
        <taxon>Setaria</taxon>
    </lineage>
</organism>
<dbReference type="AlphaFoldDB" id="K3ZFV0"/>
<sequence length="46" mass="5420">MDTMLKPNPILTRMHRLPTHRVNYTPIKHVAIRSSVSLFPYVYMHG</sequence>
<proteinExistence type="predicted"/>
<evidence type="ECO:0000313" key="1">
    <source>
        <dbReference type="EnsemblPlants" id="KQL15989"/>
    </source>
</evidence>
<reference evidence="1" key="2">
    <citation type="submission" date="2018-08" db="UniProtKB">
        <authorList>
            <consortium name="EnsemblPlants"/>
        </authorList>
    </citation>
    <scope>IDENTIFICATION</scope>
    <source>
        <strain evidence="1">Yugu1</strain>
    </source>
</reference>
<evidence type="ECO:0000313" key="2">
    <source>
        <dbReference type="Proteomes" id="UP000004995"/>
    </source>
</evidence>
<dbReference type="Proteomes" id="UP000004995">
    <property type="component" value="Unassembled WGS sequence"/>
</dbReference>
<name>K3ZFV0_SETIT</name>
<protein>
    <submittedName>
        <fullName evidence="1">Uncharacterized protein</fullName>
    </submittedName>
</protein>
<dbReference type="EnsemblPlants" id="KQL15989">
    <property type="protein sequence ID" value="KQL15989"/>
    <property type="gene ID" value="SETIT_025452mg"/>
</dbReference>
<dbReference type="InParanoid" id="K3ZFV0"/>
<dbReference type="HOGENOM" id="CLU_3192282_0_0_1"/>